<dbReference type="RefSeq" id="WP_273941161.1">
    <property type="nucleotide sequence ID" value="NZ_CP097263.1"/>
</dbReference>
<keyword evidence="3 11" id="KW-0808">Transferase</keyword>
<organism evidence="11 12">
    <name type="scientific">Kutzneria chonburiensis</name>
    <dbReference type="NCBI Taxonomy" id="1483604"/>
    <lineage>
        <taxon>Bacteria</taxon>
        <taxon>Bacillati</taxon>
        <taxon>Actinomycetota</taxon>
        <taxon>Actinomycetes</taxon>
        <taxon>Pseudonocardiales</taxon>
        <taxon>Pseudonocardiaceae</taxon>
        <taxon>Kutzneria</taxon>
    </lineage>
</organism>
<evidence type="ECO:0000256" key="9">
    <source>
        <dbReference type="SAM" id="Phobius"/>
    </source>
</evidence>
<dbReference type="InterPro" id="IPR017441">
    <property type="entry name" value="Protein_kinase_ATP_BS"/>
</dbReference>
<dbReference type="EC" id="2.7.11.1" evidence="1"/>
<evidence type="ECO:0000256" key="8">
    <source>
        <dbReference type="SAM" id="MobiDB-lite"/>
    </source>
</evidence>
<evidence type="ECO:0000256" key="3">
    <source>
        <dbReference type="ARBA" id="ARBA00022679"/>
    </source>
</evidence>
<feature type="binding site" evidence="7">
    <location>
        <position position="48"/>
    </location>
    <ligand>
        <name>ATP</name>
        <dbReference type="ChEBI" id="CHEBI:30616"/>
    </ligand>
</feature>
<dbReference type="Gene3D" id="1.10.510.10">
    <property type="entry name" value="Transferase(Phosphotransferase) domain 1"/>
    <property type="match status" value="1"/>
</dbReference>
<evidence type="ECO:0000313" key="11">
    <source>
        <dbReference type="EMBL" id="MFC0542745.1"/>
    </source>
</evidence>
<dbReference type="PROSITE" id="PS00108">
    <property type="entry name" value="PROTEIN_KINASE_ST"/>
    <property type="match status" value="1"/>
</dbReference>
<keyword evidence="2" id="KW-0723">Serine/threonine-protein kinase</keyword>
<dbReference type="CDD" id="cd14014">
    <property type="entry name" value="STKc_PknB_like"/>
    <property type="match status" value="1"/>
</dbReference>
<evidence type="ECO:0000256" key="2">
    <source>
        <dbReference type="ARBA" id="ARBA00022527"/>
    </source>
</evidence>
<feature type="compositionally biased region" description="Gly residues" evidence="8">
    <location>
        <begin position="370"/>
        <end position="380"/>
    </location>
</feature>
<dbReference type="InterPro" id="IPR011009">
    <property type="entry name" value="Kinase-like_dom_sf"/>
</dbReference>
<dbReference type="PANTHER" id="PTHR43289">
    <property type="entry name" value="MITOGEN-ACTIVATED PROTEIN KINASE KINASE KINASE 20-RELATED"/>
    <property type="match status" value="1"/>
</dbReference>
<comment type="caution">
    <text evidence="11">The sequence shown here is derived from an EMBL/GenBank/DDBJ whole genome shotgun (WGS) entry which is preliminary data.</text>
</comment>
<dbReference type="EMBL" id="JBHLUD010000004">
    <property type="protein sequence ID" value="MFC0542745.1"/>
    <property type="molecule type" value="Genomic_DNA"/>
</dbReference>
<accession>A0ABV6MS89</accession>
<dbReference type="Proteomes" id="UP001589810">
    <property type="component" value="Unassembled WGS sequence"/>
</dbReference>
<evidence type="ECO:0000256" key="1">
    <source>
        <dbReference type="ARBA" id="ARBA00012513"/>
    </source>
</evidence>
<evidence type="ECO:0000259" key="10">
    <source>
        <dbReference type="PROSITE" id="PS50011"/>
    </source>
</evidence>
<dbReference type="PROSITE" id="PS50011">
    <property type="entry name" value="PROTEIN_KINASE_DOM"/>
    <property type="match status" value="1"/>
</dbReference>
<keyword evidence="9" id="KW-0812">Transmembrane</keyword>
<feature type="region of interest" description="Disordered" evidence="8">
    <location>
        <begin position="308"/>
        <end position="380"/>
    </location>
</feature>
<feature type="transmembrane region" description="Helical" evidence="9">
    <location>
        <begin position="288"/>
        <end position="306"/>
    </location>
</feature>
<keyword evidence="9" id="KW-0472">Membrane</keyword>
<dbReference type="Gene3D" id="3.30.200.20">
    <property type="entry name" value="Phosphorylase Kinase, domain 1"/>
    <property type="match status" value="1"/>
</dbReference>
<keyword evidence="5 11" id="KW-0418">Kinase</keyword>
<protein>
    <recommendedName>
        <fullName evidence="1">non-specific serine/threonine protein kinase</fullName>
        <ecNumber evidence="1">2.7.11.1</ecNumber>
    </recommendedName>
</protein>
<keyword evidence="12" id="KW-1185">Reference proteome</keyword>
<dbReference type="InterPro" id="IPR000719">
    <property type="entry name" value="Prot_kinase_dom"/>
</dbReference>
<proteinExistence type="predicted"/>
<dbReference type="GO" id="GO:0004674">
    <property type="term" value="F:protein serine/threonine kinase activity"/>
    <property type="evidence" value="ECO:0007669"/>
    <property type="project" value="UniProtKB-EC"/>
</dbReference>
<reference evidence="11 12" key="1">
    <citation type="submission" date="2024-09" db="EMBL/GenBank/DDBJ databases">
        <authorList>
            <person name="Sun Q."/>
            <person name="Mori K."/>
        </authorList>
    </citation>
    <scope>NUCLEOTIDE SEQUENCE [LARGE SCALE GENOMIC DNA]</scope>
    <source>
        <strain evidence="11 12">TBRC 1432</strain>
    </source>
</reference>
<dbReference type="Pfam" id="PF00069">
    <property type="entry name" value="Pkinase"/>
    <property type="match status" value="1"/>
</dbReference>
<evidence type="ECO:0000313" key="12">
    <source>
        <dbReference type="Proteomes" id="UP001589810"/>
    </source>
</evidence>
<dbReference type="PROSITE" id="PS00107">
    <property type="entry name" value="PROTEIN_KINASE_ATP"/>
    <property type="match status" value="1"/>
</dbReference>
<feature type="domain" description="Protein kinase" evidence="10">
    <location>
        <begin position="19"/>
        <end position="269"/>
    </location>
</feature>
<dbReference type="SMART" id="SM00220">
    <property type="entry name" value="S_TKc"/>
    <property type="match status" value="1"/>
</dbReference>
<keyword evidence="4 7" id="KW-0547">Nucleotide-binding</keyword>
<evidence type="ECO:0000256" key="6">
    <source>
        <dbReference type="ARBA" id="ARBA00022840"/>
    </source>
</evidence>
<dbReference type="InterPro" id="IPR008271">
    <property type="entry name" value="Ser/Thr_kinase_AS"/>
</dbReference>
<dbReference type="PANTHER" id="PTHR43289:SF6">
    <property type="entry name" value="SERINE_THREONINE-PROTEIN KINASE NEKL-3"/>
    <property type="match status" value="1"/>
</dbReference>
<evidence type="ECO:0000256" key="5">
    <source>
        <dbReference type="ARBA" id="ARBA00022777"/>
    </source>
</evidence>
<evidence type="ECO:0000256" key="7">
    <source>
        <dbReference type="PROSITE-ProRule" id="PRU10141"/>
    </source>
</evidence>
<evidence type="ECO:0000256" key="4">
    <source>
        <dbReference type="ARBA" id="ARBA00022741"/>
    </source>
</evidence>
<dbReference type="SUPFAM" id="SSF56112">
    <property type="entry name" value="Protein kinase-like (PK-like)"/>
    <property type="match status" value="1"/>
</dbReference>
<keyword evidence="9" id="KW-1133">Transmembrane helix</keyword>
<sequence>MEGDPFSAAGERPLLSRRYRIGALVGAGAMAEVYRAYDLKLERPVAIKRFTSTSSVINRRRFDDEARLLAGLSHPGLVTVYDAGQHENGRYLVMRLVDGPALHLALSKERPTVDEVVALANRLLPTLAYVHSRGIVHRDIKPSNILIDLDGEAYLADFGLARLVDADSITRSGEIVGTAAYLAPEQVRGEKATPACDVYALGLVLLQCLTGYQEFQGGQAEAALARLTRDPVIPDWLPVELAALLAAMTSADPAQRPSSAHCAERFAQLGNVDVPTMPLPRQPRRRRVVAAAVVFLVAGAALAVTLRDTDSPATTTAPAVTTTSPAPTTTPTATTTPGVDLAAGVDSPEKRDPGAVNRVPPGQAKKTGHGKPGPGNGKHG</sequence>
<keyword evidence="6 7" id="KW-0067">ATP-binding</keyword>
<name>A0ABV6MS89_9PSEU</name>
<feature type="compositionally biased region" description="Low complexity" evidence="8">
    <location>
        <begin position="308"/>
        <end position="337"/>
    </location>
</feature>
<gene>
    <name evidence="11" type="ORF">ACFFH7_14705</name>
</gene>